<proteinExistence type="predicted"/>
<evidence type="ECO:0000313" key="2">
    <source>
        <dbReference type="Proteomes" id="UP001359781"/>
    </source>
</evidence>
<evidence type="ECO:0000313" key="1">
    <source>
        <dbReference type="EMBL" id="MEJ4100530.1"/>
    </source>
</evidence>
<comment type="caution">
    <text evidence="1">The sequence shown here is derived from an EMBL/GenBank/DDBJ whole genome shotgun (WGS) entry which is preliminary data.</text>
</comment>
<dbReference type="EMBL" id="JBAHVJ010000009">
    <property type="protein sequence ID" value="MEJ4100530.1"/>
    <property type="molecule type" value="Genomic_DNA"/>
</dbReference>
<accession>A0ABU8NZS9</accession>
<sequence>MLEERINDAGLAEQTRWDVVEADVENFLEETPGGDDVLDAVEVDPVTMGEIAQDFAFLGLDEELVAAAEFAGGFDEMALPDAIAVQQEQGGSMDGFNLDLHGGLGQETENIGTYIFDSPLAVE</sequence>
<reference evidence="1 2" key="1">
    <citation type="submission" date="2024-02" db="EMBL/GenBank/DDBJ databases">
        <title>Whole genome sequencing and characterization of Corynebacterium isolated from the ocular surface of dry eye disease sufferers.</title>
        <authorList>
            <person name="Naqvi M."/>
        </authorList>
    </citation>
    <scope>NUCLEOTIDE SEQUENCE [LARGE SCALE GENOMIC DNA]</scope>
    <source>
        <strain evidence="1 2">PCRF</strain>
    </source>
</reference>
<keyword evidence="2" id="KW-1185">Reference proteome</keyword>
<gene>
    <name evidence="1" type="ORF">V5S96_09220</name>
</gene>
<protein>
    <submittedName>
        <fullName evidence="1">Uncharacterized protein</fullName>
    </submittedName>
</protein>
<dbReference type="RefSeq" id="WP_337890825.1">
    <property type="nucleotide sequence ID" value="NZ_JBAHVI010000009.1"/>
</dbReference>
<dbReference type="Proteomes" id="UP001359781">
    <property type="component" value="Unassembled WGS sequence"/>
</dbReference>
<organism evidence="1 2">
    <name type="scientific">Corynebacterium mastitidis</name>
    <dbReference type="NCBI Taxonomy" id="161890"/>
    <lineage>
        <taxon>Bacteria</taxon>
        <taxon>Bacillati</taxon>
        <taxon>Actinomycetota</taxon>
        <taxon>Actinomycetes</taxon>
        <taxon>Mycobacteriales</taxon>
        <taxon>Corynebacteriaceae</taxon>
        <taxon>Corynebacterium</taxon>
    </lineage>
</organism>
<name>A0ABU8NZS9_9CORY</name>